<evidence type="ECO:0008006" key="3">
    <source>
        <dbReference type="Google" id="ProtNLM"/>
    </source>
</evidence>
<proteinExistence type="predicted"/>
<dbReference type="RefSeq" id="WP_188737445.1">
    <property type="nucleotide sequence ID" value="NZ_BMLW01000016.1"/>
</dbReference>
<dbReference type="InterPro" id="IPR003718">
    <property type="entry name" value="OsmC/Ohr_fam"/>
</dbReference>
<accession>A0ABQ2P1K7</accession>
<sequence>MELKYHMDEVGVNTEGFKSGDFPVVVSFEEQYGIGHKSGNLLVTSIVGDVGLTLKMILKKMRKSYDDILMLVDFERNPEKNKRFEVIQINFVIKSNNVEEDIKEELLETIYSESPIIQSVCNNIDIKLTMEIQSGNEA</sequence>
<dbReference type="InterPro" id="IPR036102">
    <property type="entry name" value="OsmC/Ohrsf"/>
</dbReference>
<dbReference type="Pfam" id="PF02566">
    <property type="entry name" value="OsmC"/>
    <property type="match status" value="1"/>
</dbReference>
<dbReference type="SUPFAM" id="SSF82784">
    <property type="entry name" value="OsmC-like"/>
    <property type="match status" value="1"/>
</dbReference>
<keyword evidence="2" id="KW-1185">Reference proteome</keyword>
<dbReference type="InterPro" id="IPR015946">
    <property type="entry name" value="KH_dom-like_a/b"/>
</dbReference>
<gene>
    <name evidence="1" type="ORF">GCM10011346_45350</name>
</gene>
<dbReference type="Proteomes" id="UP000641206">
    <property type="component" value="Unassembled WGS sequence"/>
</dbReference>
<dbReference type="Gene3D" id="3.30.300.20">
    <property type="match status" value="1"/>
</dbReference>
<reference evidence="2" key="1">
    <citation type="journal article" date="2019" name="Int. J. Syst. Evol. Microbiol.">
        <title>The Global Catalogue of Microorganisms (GCM) 10K type strain sequencing project: providing services to taxonomists for standard genome sequencing and annotation.</title>
        <authorList>
            <consortium name="The Broad Institute Genomics Platform"/>
            <consortium name="The Broad Institute Genome Sequencing Center for Infectious Disease"/>
            <person name="Wu L."/>
            <person name="Ma J."/>
        </authorList>
    </citation>
    <scope>NUCLEOTIDE SEQUENCE [LARGE SCALE GENOMIC DNA]</scope>
    <source>
        <strain evidence="2">CGMCC 1.7693</strain>
    </source>
</reference>
<evidence type="ECO:0000313" key="2">
    <source>
        <dbReference type="Proteomes" id="UP000641206"/>
    </source>
</evidence>
<dbReference type="EMBL" id="BMLW01000016">
    <property type="protein sequence ID" value="GGP15833.1"/>
    <property type="molecule type" value="Genomic_DNA"/>
</dbReference>
<organism evidence="1 2">
    <name type="scientific">Oceanobacillus neutriphilus</name>
    <dbReference type="NCBI Taxonomy" id="531815"/>
    <lineage>
        <taxon>Bacteria</taxon>
        <taxon>Bacillati</taxon>
        <taxon>Bacillota</taxon>
        <taxon>Bacilli</taxon>
        <taxon>Bacillales</taxon>
        <taxon>Bacillaceae</taxon>
        <taxon>Oceanobacillus</taxon>
    </lineage>
</organism>
<name>A0ABQ2P1K7_9BACI</name>
<protein>
    <recommendedName>
        <fullName evidence="3">OsmC-like protein</fullName>
    </recommendedName>
</protein>
<comment type="caution">
    <text evidence="1">The sequence shown here is derived from an EMBL/GenBank/DDBJ whole genome shotgun (WGS) entry which is preliminary data.</text>
</comment>
<evidence type="ECO:0000313" key="1">
    <source>
        <dbReference type="EMBL" id="GGP15833.1"/>
    </source>
</evidence>